<name>A0A8H5BGM5_9AGAR</name>
<feature type="region of interest" description="Disordered" evidence="1">
    <location>
        <begin position="287"/>
        <end position="316"/>
    </location>
</feature>
<dbReference type="EMBL" id="JAACJJ010000028">
    <property type="protein sequence ID" value="KAF5321802.1"/>
    <property type="molecule type" value="Genomic_DNA"/>
</dbReference>
<evidence type="ECO:0000313" key="3">
    <source>
        <dbReference type="Proteomes" id="UP000567179"/>
    </source>
</evidence>
<protein>
    <submittedName>
        <fullName evidence="2">Uncharacterized protein</fullName>
    </submittedName>
</protein>
<evidence type="ECO:0000313" key="2">
    <source>
        <dbReference type="EMBL" id="KAF5321802.1"/>
    </source>
</evidence>
<organism evidence="2 3">
    <name type="scientific">Psilocybe cf. subviscida</name>
    <dbReference type="NCBI Taxonomy" id="2480587"/>
    <lineage>
        <taxon>Eukaryota</taxon>
        <taxon>Fungi</taxon>
        <taxon>Dikarya</taxon>
        <taxon>Basidiomycota</taxon>
        <taxon>Agaricomycotina</taxon>
        <taxon>Agaricomycetes</taxon>
        <taxon>Agaricomycetidae</taxon>
        <taxon>Agaricales</taxon>
        <taxon>Agaricineae</taxon>
        <taxon>Strophariaceae</taxon>
        <taxon>Psilocybe</taxon>
    </lineage>
</organism>
<reference evidence="2 3" key="1">
    <citation type="journal article" date="2020" name="ISME J.">
        <title>Uncovering the hidden diversity of litter-decomposition mechanisms in mushroom-forming fungi.</title>
        <authorList>
            <person name="Floudas D."/>
            <person name="Bentzer J."/>
            <person name="Ahren D."/>
            <person name="Johansson T."/>
            <person name="Persson P."/>
            <person name="Tunlid A."/>
        </authorList>
    </citation>
    <scope>NUCLEOTIDE SEQUENCE [LARGE SCALE GENOMIC DNA]</scope>
    <source>
        <strain evidence="2 3">CBS 101986</strain>
    </source>
</reference>
<dbReference type="AlphaFoldDB" id="A0A8H5BGM5"/>
<dbReference type="Proteomes" id="UP000567179">
    <property type="component" value="Unassembled WGS sequence"/>
</dbReference>
<feature type="region of interest" description="Disordered" evidence="1">
    <location>
        <begin position="384"/>
        <end position="425"/>
    </location>
</feature>
<accession>A0A8H5BGM5</accession>
<proteinExistence type="predicted"/>
<feature type="compositionally biased region" description="Pro residues" evidence="1">
    <location>
        <begin position="293"/>
        <end position="303"/>
    </location>
</feature>
<feature type="region of interest" description="Disordered" evidence="1">
    <location>
        <begin position="182"/>
        <end position="248"/>
    </location>
</feature>
<gene>
    <name evidence="2" type="ORF">D9619_000050</name>
</gene>
<comment type="caution">
    <text evidence="2">The sequence shown here is derived from an EMBL/GenBank/DDBJ whole genome shotgun (WGS) entry which is preliminary data.</text>
</comment>
<keyword evidence="3" id="KW-1185">Reference proteome</keyword>
<evidence type="ECO:0000256" key="1">
    <source>
        <dbReference type="SAM" id="MobiDB-lite"/>
    </source>
</evidence>
<feature type="compositionally biased region" description="Low complexity" evidence="1">
    <location>
        <begin position="182"/>
        <end position="192"/>
    </location>
</feature>
<sequence>MSASLYSASDPHHAPPYSDRNFATNIREPAYILLAKLHSRTQLSTPTDFMNYTALFERLHPAYDDDDHIDRIQILGTYASAFTPGLWTRILNQLQLTRLNTFERMHLDIAIILSAALRVFIQKDKESIPESEFLQAVYVHDYLYPIHIRSTYSEPRYLDPVLTHFVRTSRYSQTALDPTQLSSINNSSLSVSPDRLESRSPSAHARPAGGMLPLPYILENRSSQSSDVATGPSPPCTVAVSSPSHEKREGIDIISAKDPAITSTMAISSSSPPRHSLHNLSLGTITSSEASSPVPPFVPPDPPAAKSLPSITAGPTPASTVSIIKNSSALAADPFALNSHSNSFTLLHVYIKRHSLHHSLIPTLIGQPYLHGISPSSSILLPQSPSVCRADPSKNRAPDGDYNSTASPTRKRKVRSQVLSPSAKYDKMRSASFQITGLEGAQKGELKMSLGP</sequence>